<dbReference type="GO" id="GO:0000166">
    <property type="term" value="F:nucleotide binding"/>
    <property type="evidence" value="ECO:0007669"/>
    <property type="project" value="UniProtKB-KW"/>
</dbReference>
<evidence type="ECO:0000256" key="13">
    <source>
        <dbReference type="ARBA" id="ARBA00075987"/>
    </source>
</evidence>
<comment type="subunit">
    <text evidence="3">Homodimer.</text>
</comment>
<dbReference type="Pfam" id="PF01725">
    <property type="entry name" value="Ham1p_like"/>
    <property type="match status" value="1"/>
</dbReference>
<evidence type="ECO:0000256" key="16">
    <source>
        <dbReference type="ARBA" id="ARBA00083635"/>
    </source>
</evidence>
<dbReference type="AlphaFoldDB" id="J9H527"/>
<evidence type="ECO:0000256" key="4">
    <source>
        <dbReference type="ARBA" id="ARBA00022723"/>
    </source>
</evidence>
<dbReference type="CDD" id="cd00515">
    <property type="entry name" value="HAM1"/>
    <property type="match status" value="1"/>
</dbReference>
<dbReference type="InterPro" id="IPR020922">
    <property type="entry name" value="dITP/XTP_pyrophosphatase"/>
</dbReference>
<keyword evidence="7" id="KW-0460">Magnesium</keyword>
<dbReference type="GO" id="GO:0036220">
    <property type="term" value="F:ITP diphosphatase activity"/>
    <property type="evidence" value="ECO:0007669"/>
    <property type="project" value="UniProtKB-EC"/>
</dbReference>
<gene>
    <name evidence="17" type="ORF">EVA_02917</name>
</gene>
<sequence length="192" mass="20613">MEKVLVLASNNQGKLREFNAMFAPLGVEVINQGALGVTSCEEPFGTFVENGLQKARHAARLTGRPAMADDSGVCVNALNGMPGVYSARFSGEGATDEKNNALLIEKLRGVEDRRAHYICVLVAVRTPDDPEPLIAVGHWHGEICDQAAGEGGFGYDPHFFLPQCGKTAAELTAGKKIDRVTGPQLCVRWSAF</sequence>
<evidence type="ECO:0000256" key="8">
    <source>
        <dbReference type="ARBA" id="ARBA00023080"/>
    </source>
</evidence>
<evidence type="ECO:0000256" key="9">
    <source>
        <dbReference type="ARBA" id="ARBA00051875"/>
    </source>
</evidence>
<name>J9H527_9ZZZZ</name>
<dbReference type="HAMAP" id="MF_01405">
    <property type="entry name" value="Non_canon_purine_NTPase"/>
    <property type="match status" value="1"/>
</dbReference>
<dbReference type="EMBL" id="AMCI01000494">
    <property type="protein sequence ID" value="EJX08975.1"/>
    <property type="molecule type" value="Genomic_DNA"/>
</dbReference>
<evidence type="ECO:0000256" key="11">
    <source>
        <dbReference type="ARBA" id="ARBA00066468"/>
    </source>
</evidence>
<dbReference type="FunFam" id="3.90.950.10:FF:000001">
    <property type="entry name" value="dITP/XTP pyrophosphatase"/>
    <property type="match status" value="1"/>
</dbReference>
<comment type="similarity">
    <text evidence="2">Belongs to the HAM1 NTPase family.</text>
</comment>
<dbReference type="GO" id="GO:0009117">
    <property type="term" value="P:nucleotide metabolic process"/>
    <property type="evidence" value="ECO:0007669"/>
    <property type="project" value="UniProtKB-KW"/>
</dbReference>
<evidence type="ECO:0000256" key="7">
    <source>
        <dbReference type="ARBA" id="ARBA00022842"/>
    </source>
</evidence>
<dbReference type="InterPro" id="IPR029001">
    <property type="entry name" value="ITPase-like_fam"/>
</dbReference>
<dbReference type="GO" id="GO:0009146">
    <property type="term" value="P:purine nucleoside triphosphate catabolic process"/>
    <property type="evidence" value="ECO:0007669"/>
    <property type="project" value="UniProtKB-ARBA"/>
</dbReference>
<comment type="cofactor">
    <cofactor evidence="1">
        <name>Mg(2+)</name>
        <dbReference type="ChEBI" id="CHEBI:18420"/>
    </cofactor>
</comment>
<keyword evidence="5" id="KW-0547">Nucleotide-binding</keyword>
<comment type="catalytic activity">
    <reaction evidence="9">
        <text>dITP + H2O = dIMP + diphosphate + H(+)</text>
        <dbReference type="Rhea" id="RHEA:28342"/>
        <dbReference type="ChEBI" id="CHEBI:15377"/>
        <dbReference type="ChEBI" id="CHEBI:15378"/>
        <dbReference type="ChEBI" id="CHEBI:33019"/>
        <dbReference type="ChEBI" id="CHEBI:61194"/>
        <dbReference type="ChEBI" id="CHEBI:61382"/>
        <dbReference type="EC" id="3.6.1.66"/>
    </reaction>
</comment>
<evidence type="ECO:0000256" key="1">
    <source>
        <dbReference type="ARBA" id="ARBA00001946"/>
    </source>
</evidence>
<dbReference type="InterPro" id="IPR002637">
    <property type="entry name" value="RdgB/HAM1"/>
</dbReference>
<dbReference type="NCBIfam" id="TIGR00042">
    <property type="entry name" value="RdgB/HAM1 family non-canonical purine NTP pyrophosphatase"/>
    <property type="match status" value="1"/>
</dbReference>
<dbReference type="Gene3D" id="3.90.950.10">
    <property type="match status" value="1"/>
</dbReference>
<evidence type="ECO:0000256" key="6">
    <source>
        <dbReference type="ARBA" id="ARBA00022801"/>
    </source>
</evidence>
<evidence type="ECO:0000256" key="5">
    <source>
        <dbReference type="ARBA" id="ARBA00022741"/>
    </source>
</evidence>
<organism evidence="17">
    <name type="scientific">gut metagenome</name>
    <dbReference type="NCBI Taxonomy" id="749906"/>
    <lineage>
        <taxon>unclassified sequences</taxon>
        <taxon>metagenomes</taxon>
        <taxon>organismal metagenomes</taxon>
    </lineage>
</organism>
<dbReference type="GO" id="GO:0046872">
    <property type="term" value="F:metal ion binding"/>
    <property type="evidence" value="ECO:0007669"/>
    <property type="project" value="UniProtKB-KW"/>
</dbReference>
<evidence type="ECO:0000256" key="14">
    <source>
        <dbReference type="ARBA" id="ARBA00078805"/>
    </source>
</evidence>
<keyword evidence="4" id="KW-0479">Metal-binding</keyword>
<dbReference type="PANTHER" id="PTHR11067">
    <property type="entry name" value="INOSINE TRIPHOSPHATE PYROPHOSPHATASE/HAM1 PROTEIN"/>
    <property type="match status" value="1"/>
</dbReference>
<keyword evidence="6" id="KW-0378">Hydrolase</keyword>
<evidence type="ECO:0000256" key="3">
    <source>
        <dbReference type="ARBA" id="ARBA00011738"/>
    </source>
</evidence>
<comment type="caution">
    <text evidence="17">The sequence shown here is derived from an EMBL/GenBank/DDBJ whole genome shotgun (WGS) entry which is preliminary data.</text>
</comment>
<dbReference type="GO" id="GO:0005829">
    <property type="term" value="C:cytosol"/>
    <property type="evidence" value="ECO:0007669"/>
    <property type="project" value="TreeGrafter"/>
</dbReference>
<dbReference type="PANTHER" id="PTHR11067:SF9">
    <property type="entry name" value="INOSINE TRIPHOSPHATE PYROPHOSPHATASE"/>
    <property type="match status" value="1"/>
</dbReference>
<evidence type="ECO:0000256" key="12">
    <source>
        <dbReference type="ARBA" id="ARBA00071289"/>
    </source>
</evidence>
<evidence type="ECO:0000256" key="2">
    <source>
        <dbReference type="ARBA" id="ARBA00008023"/>
    </source>
</evidence>
<dbReference type="GO" id="GO:0035870">
    <property type="term" value="F:dITP diphosphatase activity"/>
    <property type="evidence" value="ECO:0007669"/>
    <property type="project" value="UniProtKB-ARBA"/>
</dbReference>
<dbReference type="GO" id="GO:0036222">
    <property type="term" value="F:XTP diphosphatase activity"/>
    <property type="evidence" value="ECO:0007669"/>
    <property type="project" value="UniProtKB-ARBA"/>
</dbReference>
<evidence type="ECO:0000256" key="15">
    <source>
        <dbReference type="ARBA" id="ARBA00083186"/>
    </source>
</evidence>
<evidence type="ECO:0000313" key="17">
    <source>
        <dbReference type="EMBL" id="EJX08975.1"/>
    </source>
</evidence>
<protein>
    <recommendedName>
        <fullName evidence="12">dITP/XTP pyrophosphatase</fullName>
        <ecNumber evidence="11">3.6.1.66</ecNumber>
    </recommendedName>
    <alternativeName>
        <fullName evidence="13">Non-canonical purine NTP pyrophosphatase</fullName>
    </alternativeName>
    <alternativeName>
        <fullName evidence="14">Non-standard purine NTP pyrophosphatase</fullName>
    </alternativeName>
    <alternativeName>
        <fullName evidence="16">Nucleoside-triphosphate diphosphatase</fullName>
    </alternativeName>
    <alternativeName>
        <fullName evidence="15">Nucleoside-triphosphate pyrophosphatase</fullName>
    </alternativeName>
</protein>
<dbReference type="GO" id="GO:0017111">
    <property type="term" value="F:ribonucleoside triphosphate phosphatase activity"/>
    <property type="evidence" value="ECO:0007669"/>
    <property type="project" value="InterPro"/>
</dbReference>
<dbReference type="EC" id="3.6.1.66" evidence="11"/>
<reference evidence="17" key="1">
    <citation type="journal article" date="2012" name="PLoS ONE">
        <title>Gene sets for utilization of primary and secondary nutrition supplies in the distal gut of endangered iberian lynx.</title>
        <authorList>
            <person name="Alcaide M."/>
            <person name="Messina E."/>
            <person name="Richter M."/>
            <person name="Bargiela R."/>
            <person name="Peplies J."/>
            <person name="Huws S.A."/>
            <person name="Newbold C.J."/>
            <person name="Golyshin P.N."/>
            <person name="Simon M.A."/>
            <person name="Lopez G."/>
            <person name="Yakimov M.M."/>
            <person name="Ferrer M."/>
        </authorList>
    </citation>
    <scope>NUCLEOTIDE SEQUENCE</scope>
</reference>
<evidence type="ECO:0000256" key="10">
    <source>
        <dbReference type="ARBA" id="ARBA00052017"/>
    </source>
</evidence>
<dbReference type="SUPFAM" id="SSF52972">
    <property type="entry name" value="ITPase-like"/>
    <property type="match status" value="1"/>
</dbReference>
<accession>J9H527</accession>
<keyword evidence="8" id="KW-0546">Nucleotide metabolism</keyword>
<proteinExistence type="inferred from homology"/>
<comment type="catalytic activity">
    <reaction evidence="10">
        <text>XTP + H2O = XMP + diphosphate + H(+)</text>
        <dbReference type="Rhea" id="RHEA:28610"/>
        <dbReference type="ChEBI" id="CHEBI:15377"/>
        <dbReference type="ChEBI" id="CHEBI:15378"/>
        <dbReference type="ChEBI" id="CHEBI:33019"/>
        <dbReference type="ChEBI" id="CHEBI:57464"/>
        <dbReference type="ChEBI" id="CHEBI:61314"/>
        <dbReference type="EC" id="3.6.1.66"/>
    </reaction>
</comment>